<dbReference type="PANTHER" id="PTHR23135">
    <property type="entry name" value="MUR LIGASE FAMILY MEMBER"/>
    <property type="match status" value="1"/>
</dbReference>
<dbReference type="HAMAP" id="MF_00208">
    <property type="entry name" value="MurE"/>
    <property type="match status" value="1"/>
</dbReference>
<dbReference type="GO" id="GO:0051301">
    <property type="term" value="P:cell division"/>
    <property type="evidence" value="ECO:0007669"/>
    <property type="project" value="InterPro"/>
</dbReference>
<dbReference type="EMBL" id="CABP01000165">
    <property type="protein sequence ID" value="CBI06239.1"/>
    <property type="molecule type" value="Genomic_DNA"/>
</dbReference>
<organism evidence="4">
    <name type="scientific">mine drainage metagenome</name>
    <dbReference type="NCBI Taxonomy" id="410659"/>
    <lineage>
        <taxon>unclassified sequences</taxon>
        <taxon>metagenomes</taxon>
        <taxon>ecological metagenomes</taxon>
    </lineage>
</organism>
<keyword evidence="4" id="KW-0436">Ligase</keyword>
<dbReference type="Pfam" id="PF08245">
    <property type="entry name" value="Mur_ligase_M"/>
    <property type="match status" value="1"/>
</dbReference>
<dbReference type="GO" id="GO:0008360">
    <property type="term" value="P:regulation of cell shape"/>
    <property type="evidence" value="ECO:0007669"/>
    <property type="project" value="InterPro"/>
</dbReference>
<evidence type="ECO:0000313" key="4">
    <source>
        <dbReference type="EMBL" id="CBI06239.1"/>
    </source>
</evidence>
<evidence type="ECO:0000259" key="3">
    <source>
        <dbReference type="Pfam" id="PF08245"/>
    </source>
</evidence>
<protein>
    <submittedName>
        <fullName evidence="4">UDP-N-acetylmuramoyl-L-alanyl-D-glutamate:meso-diaminopimelate ligase</fullName>
        <ecNumber evidence="4">6.3.2.13</ecNumber>
    </submittedName>
</protein>
<gene>
    <name evidence="4" type="primary">murE</name>
    <name evidence="4" type="ORF">CARN5_0243</name>
</gene>
<dbReference type="NCBIfam" id="NF001126">
    <property type="entry name" value="PRK00139.1-4"/>
    <property type="match status" value="1"/>
</dbReference>
<dbReference type="SUPFAM" id="SSF53623">
    <property type="entry name" value="MurD-like peptide ligases, catalytic domain"/>
    <property type="match status" value="1"/>
</dbReference>
<accession>E6QG85</accession>
<feature type="domain" description="Mur ligase C-terminal" evidence="2">
    <location>
        <begin position="330"/>
        <end position="457"/>
    </location>
</feature>
<reference evidence="4" key="1">
    <citation type="submission" date="2009-10" db="EMBL/GenBank/DDBJ databases">
        <title>Diversity of trophic interactions inside an arsenic-rich microbial ecosystem.</title>
        <authorList>
            <person name="Bertin P.N."/>
            <person name="Heinrich-Salmeron A."/>
            <person name="Pelletier E."/>
            <person name="Goulhen-Chollet F."/>
            <person name="Arsene-Ploetze F."/>
            <person name="Gallien S."/>
            <person name="Calteau A."/>
            <person name="Vallenet D."/>
            <person name="Casiot C."/>
            <person name="Chane-Woon-Ming B."/>
            <person name="Giloteaux L."/>
            <person name="Barakat M."/>
            <person name="Bonnefoy V."/>
            <person name="Bruneel O."/>
            <person name="Chandler M."/>
            <person name="Cleiss J."/>
            <person name="Duran R."/>
            <person name="Elbaz-Poulichet F."/>
            <person name="Fonknechten N."/>
            <person name="Lauga B."/>
            <person name="Mornico D."/>
            <person name="Ortet P."/>
            <person name="Schaeffer C."/>
            <person name="Siguier P."/>
            <person name="Alexander Thil Smith A."/>
            <person name="Van Dorsselaer A."/>
            <person name="Weissenbach J."/>
            <person name="Medigue C."/>
            <person name="Le Paslier D."/>
        </authorList>
    </citation>
    <scope>NUCLEOTIDE SEQUENCE</scope>
</reference>
<dbReference type="PANTHER" id="PTHR23135:SF4">
    <property type="entry name" value="UDP-N-ACETYLMURAMOYL-L-ALANYL-D-GLUTAMATE--2,6-DIAMINOPIMELATE LIGASE MURE HOMOLOG, CHLOROPLASTIC"/>
    <property type="match status" value="1"/>
</dbReference>
<dbReference type="GO" id="GO:0005524">
    <property type="term" value="F:ATP binding"/>
    <property type="evidence" value="ECO:0007669"/>
    <property type="project" value="InterPro"/>
</dbReference>
<sequence length="484" mass="51550">MMPRTETLARLLPAAPAALAGIALQGIETDTRRLRPGMLYVGLNTRHGDGQQFLQQAWAAGAAAALLESSDEDVHGGQDHPVWQSPKARTLLGMALRRWYRWDEGLAPVIVGVTGTNGKSSVTRLIAELAPQPAMIIGTLGHGRVDALISQANTTPDPVPLWQTMATLRDQGAKVIAMEVSSHALALERVAAVPFAAAVFTNLSRDHLDFHGDMARYGASKTRLFQTPGLRLAVLNGDDAFTGQIAAAMAPEVRQLRFGVGSGDYQAVALHPGASGTLLDLRTPAGSRRIRSPLIGNSNVQNLLAALATAEGMGWPVSDAAIAGLDLPEGRYQRLAPVPGKAQVMIDYAHTPDALRRVLTDLREVAKGAVTVVFGCGGDRDRGKRPEMGRVAERLADHVILTDDNPRSEAPEAIANDILGGMEQPGQATVIHDRAAAIRAAITASRAGDWVLIAGKGHERTQEIMGQRQPVPQDRDVATEALRV</sequence>
<dbReference type="NCBIfam" id="TIGR01085">
    <property type="entry name" value="murE"/>
    <property type="match status" value="1"/>
</dbReference>
<dbReference type="SUPFAM" id="SSF53244">
    <property type="entry name" value="MurD-like peptide ligases, peptide-binding domain"/>
    <property type="match status" value="1"/>
</dbReference>
<comment type="caution">
    <text evidence="4">The sequence shown here is derived from an EMBL/GenBank/DDBJ whole genome shotgun (WGS) entry which is preliminary data.</text>
</comment>
<dbReference type="Gene3D" id="3.90.190.20">
    <property type="entry name" value="Mur ligase, C-terminal domain"/>
    <property type="match status" value="1"/>
</dbReference>
<dbReference type="EC" id="6.3.2.13" evidence="4"/>
<dbReference type="InterPro" id="IPR005761">
    <property type="entry name" value="UDP-N-AcMur-Glu-dNH2Pim_ligase"/>
</dbReference>
<evidence type="ECO:0000259" key="2">
    <source>
        <dbReference type="Pfam" id="PF02875"/>
    </source>
</evidence>
<dbReference type="SUPFAM" id="SSF63418">
    <property type="entry name" value="MurE/MurF N-terminal domain"/>
    <property type="match status" value="1"/>
</dbReference>
<name>E6QG85_9ZZZZ</name>
<proteinExistence type="inferred from homology"/>
<dbReference type="InterPro" id="IPR035911">
    <property type="entry name" value="MurE/MurF_N"/>
</dbReference>
<dbReference type="InterPro" id="IPR036615">
    <property type="entry name" value="Mur_ligase_C_dom_sf"/>
</dbReference>
<dbReference type="InterPro" id="IPR036565">
    <property type="entry name" value="Mur-like_cat_sf"/>
</dbReference>
<comment type="similarity">
    <text evidence="1">Belongs to the MurCDEF family. MurE subfamily.</text>
</comment>
<dbReference type="AlphaFoldDB" id="E6QG85"/>
<evidence type="ECO:0000256" key="1">
    <source>
        <dbReference type="ARBA" id="ARBA00005898"/>
    </source>
</evidence>
<dbReference type="InterPro" id="IPR013221">
    <property type="entry name" value="Mur_ligase_cen"/>
</dbReference>
<dbReference type="Gene3D" id="3.40.1390.10">
    <property type="entry name" value="MurE/MurF, N-terminal domain"/>
    <property type="match status" value="1"/>
</dbReference>
<dbReference type="GO" id="GO:0008765">
    <property type="term" value="F:UDP-N-acetylmuramoylalanyl-D-glutamate-2,6-diaminopimelate ligase activity"/>
    <property type="evidence" value="ECO:0007669"/>
    <property type="project" value="UniProtKB-EC"/>
</dbReference>
<dbReference type="Gene3D" id="3.40.1190.10">
    <property type="entry name" value="Mur-like, catalytic domain"/>
    <property type="match status" value="1"/>
</dbReference>
<dbReference type="GO" id="GO:0005737">
    <property type="term" value="C:cytoplasm"/>
    <property type="evidence" value="ECO:0007669"/>
    <property type="project" value="InterPro"/>
</dbReference>
<dbReference type="InterPro" id="IPR004101">
    <property type="entry name" value="Mur_ligase_C"/>
</dbReference>
<feature type="domain" description="Mur ligase central" evidence="3">
    <location>
        <begin position="113"/>
        <end position="310"/>
    </location>
</feature>
<dbReference type="Pfam" id="PF02875">
    <property type="entry name" value="Mur_ligase_C"/>
    <property type="match status" value="1"/>
</dbReference>